<evidence type="ECO:0000256" key="1">
    <source>
        <dbReference type="SAM" id="MobiDB-lite"/>
    </source>
</evidence>
<dbReference type="AlphaFoldDB" id="A0A159Z5W7"/>
<evidence type="ECO:0000313" key="3">
    <source>
        <dbReference type="Proteomes" id="UP000076128"/>
    </source>
</evidence>
<dbReference type="EMBL" id="CP012661">
    <property type="protein sequence ID" value="AMY69794.1"/>
    <property type="molecule type" value="Genomic_DNA"/>
</dbReference>
<dbReference type="RefSeq" id="WP_066813755.1">
    <property type="nucleotide sequence ID" value="NZ_CP012661.1"/>
</dbReference>
<dbReference type="KEGG" id="daa:AKL17_2551"/>
<dbReference type="Pfam" id="PF20572">
    <property type="entry name" value="DUF6781"/>
    <property type="match status" value="1"/>
</dbReference>
<organism evidence="2 3">
    <name type="scientific">Frigidibacter mobilis</name>
    <dbReference type="NCBI Taxonomy" id="1335048"/>
    <lineage>
        <taxon>Bacteria</taxon>
        <taxon>Pseudomonadati</taxon>
        <taxon>Pseudomonadota</taxon>
        <taxon>Alphaproteobacteria</taxon>
        <taxon>Rhodobacterales</taxon>
        <taxon>Paracoccaceae</taxon>
        <taxon>Frigidibacter</taxon>
    </lineage>
</organism>
<dbReference type="OrthoDB" id="7853711at2"/>
<protein>
    <submittedName>
        <fullName evidence="2">Uncharacterized protein</fullName>
    </submittedName>
</protein>
<proteinExistence type="predicted"/>
<dbReference type="Proteomes" id="UP000076128">
    <property type="component" value="Chromosome"/>
</dbReference>
<feature type="region of interest" description="Disordered" evidence="1">
    <location>
        <begin position="213"/>
        <end position="232"/>
    </location>
</feature>
<gene>
    <name evidence="2" type="ORF">AKL17_2551</name>
</gene>
<evidence type="ECO:0000313" key="2">
    <source>
        <dbReference type="EMBL" id="AMY69794.1"/>
    </source>
</evidence>
<dbReference type="PATRIC" id="fig|1335048.3.peg.2659"/>
<reference evidence="2 3" key="1">
    <citation type="submission" date="2015-09" db="EMBL/GenBank/DDBJ databases">
        <title>Complete genome sequence of Defluviimonas alba cai42t isolated from an oilfield in Xinjiang.</title>
        <authorList>
            <person name="Geng S."/>
            <person name="Pan X."/>
            <person name="Wu X."/>
        </authorList>
    </citation>
    <scope>NUCLEOTIDE SEQUENCE [LARGE SCALE GENOMIC DNA]</scope>
    <source>
        <strain evidence="3">cai42</strain>
    </source>
</reference>
<name>A0A159Z5W7_9RHOB</name>
<dbReference type="InterPro" id="IPR046708">
    <property type="entry name" value="DUF6781"/>
</dbReference>
<keyword evidence="3" id="KW-1185">Reference proteome</keyword>
<sequence>MTNGEQAMSQTGGTDIRETARRAVAESENIHDAVRDLVIRALSREPLTQDHIRAVAAAVLEGAAAGAPEGSAETAQGLREAAEGLDEALASAAQASHLAIEEAAGRADAFTENDLRQALDDLHALETLFQDLVVSFAKTSTSATRGIVEDLARHFEHVGTDTARAVRQVTHSGLGAASKPHLPDLKDVGRATRGGLSTIAAIGSGILSGLAEGLAPHQVTSPPASPTDPKDG</sequence>
<accession>A0A159Z5W7</accession>